<dbReference type="SUPFAM" id="SSF52058">
    <property type="entry name" value="L domain-like"/>
    <property type="match status" value="1"/>
</dbReference>
<organism evidence="3 4">
    <name type="scientific">Candidatus Magnetoglobus multicellularis str. Araruama</name>
    <dbReference type="NCBI Taxonomy" id="890399"/>
    <lineage>
        <taxon>Bacteria</taxon>
        <taxon>Pseudomonadati</taxon>
        <taxon>Thermodesulfobacteriota</taxon>
        <taxon>Desulfobacteria</taxon>
        <taxon>Desulfobacterales</taxon>
        <taxon>Desulfobacteraceae</taxon>
        <taxon>Candidatus Magnetoglobus</taxon>
    </lineage>
</organism>
<evidence type="ECO:0000313" key="4">
    <source>
        <dbReference type="Proteomes" id="UP000189670"/>
    </source>
</evidence>
<dbReference type="PRINTS" id="PR00019">
    <property type="entry name" value="LEURICHRPT"/>
</dbReference>
<dbReference type="Gene3D" id="3.80.10.10">
    <property type="entry name" value="Ribonuclease Inhibitor"/>
    <property type="match status" value="2"/>
</dbReference>
<reference evidence="4" key="1">
    <citation type="submission" date="2012-11" db="EMBL/GenBank/DDBJ databases">
        <authorList>
            <person name="Lucero-Rivera Y.E."/>
            <person name="Tovar-Ramirez D."/>
        </authorList>
    </citation>
    <scope>NUCLEOTIDE SEQUENCE [LARGE SCALE GENOMIC DNA]</scope>
    <source>
        <strain evidence="4">Araruama</strain>
    </source>
</reference>
<dbReference type="AlphaFoldDB" id="A0A1V1P2F8"/>
<sequence length="149" mass="16601">MCDSGSYPSLILLDLSSNLISSVGFFGMASLKSLNLSENKLNSNTLSYDKKLFFEGLCSLVELNLSKNDLNVSCQETLKLNSLERLNLSENRMYFFPNKLSDLPALQELDLSKINVTEINGAILPIEEKFSGHEGFKSLQILDLSDNKL</sequence>
<dbReference type="EMBL" id="ATBP01000747">
    <property type="protein sequence ID" value="ETR69072.1"/>
    <property type="molecule type" value="Genomic_DNA"/>
</dbReference>
<protein>
    <submittedName>
        <fullName evidence="3">Uncharacterized protein</fullName>
    </submittedName>
</protein>
<evidence type="ECO:0000256" key="2">
    <source>
        <dbReference type="ARBA" id="ARBA00022737"/>
    </source>
</evidence>
<keyword evidence="2" id="KW-0677">Repeat</keyword>
<dbReference type="Pfam" id="PF13855">
    <property type="entry name" value="LRR_8"/>
    <property type="match status" value="1"/>
</dbReference>
<dbReference type="PANTHER" id="PTHR45617:SF181">
    <property type="entry name" value="LP04042P"/>
    <property type="match status" value="1"/>
</dbReference>
<evidence type="ECO:0000256" key="1">
    <source>
        <dbReference type="ARBA" id="ARBA00022614"/>
    </source>
</evidence>
<accession>A0A1V1P2F8</accession>
<dbReference type="InterPro" id="IPR001611">
    <property type="entry name" value="Leu-rich_rpt"/>
</dbReference>
<dbReference type="Pfam" id="PF00560">
    <property type="entry name" value="LRR_1"/>
    <property type="match status" value="1"/>
</dbReference>
<evidence type="ECO:0000313" key="3">
    <source>
        <dbReference type="EMBL" id="ETR69072.1"/>
    </source>
</evidence>
<gene>
    <name evidence="3" type="ORF">OMM_04178</name>
</gene>
<dbReference type="Proteomes" id="UP000189670">
    <property type="component" value="Unassembled WGS sequence"/>
</dbReference>
<comment type="caution">
    <text evidence="3">The sequence shown here is derived from an EMBL/GenBank/DDBJ whole genome shotgun (WGS) entry which is preliminary data.</text>
</comment>
<proteinExistence type="predicted"/>
<keyword evidence="1" id="KW-0433">Leucine-rich repeat</keyword>
<dbReference type="PANTHER" id="PTHR45617">
    <property type="entry name" value="LEUCINE RICH REPEAT FAMILY PROTEIN"/>
    <property type="match status" value="1"/>
</dbReference>
<name>A0A1V1P2F8_9BACT</name>
<dbReference type="InterPro" id="IPR032675">
    <property type="entry name" value="LRR_dom_sf"/>
</dbReference>